<gene>
    <name evidence="2" type="ORF">CEPIT_LOCUS21220</name>
</gene>
<comment type="caution">
    <text evidence="2">The sequence shown here is derived from an EMBL/GenBank/DDBJ whole genome shotgun (WGS) entry which is preliminary data.</text>
</comment>
<organism evidence="2 3">
    <name type="scientific">Cuscuta epithymum</name>
    <dbReference type="NCBI Taxonomy" id="186058"/>
    <lineage>
        <taxon>Eukaryota</taxon>
        <taxon>Viridiplantae</taxon>
        <taxon>Streptophyta</taxon>
        <taxon>Embryophyta</taxon>
        <taxon>Tracheophyta</taxon>
        <taxon>Spermatophyta</taxon>
        <taxon>Magnoliopsida</taxon>
        <taxon>eudicotyledons</taxon>
        <taxon>Gunneridae</taxon>
        <taxon>Pentapetalae</taxon>
        <taxon>asterids</taxon>
        <taxon>lamiids</taxon>
        <taxon>Solanales</taxon>
        <taxon>Convolvulaceae</taxon>
        <taxon>Cuscuteae</taxon>
        <taxon>Cuscuta</taxon>
        <taxon>Cuscuta subgen. Cuscuta</taxon>
    </lineage>
</organism>
<protein>
    <submittedName>
        <fullName evidence="2">Uncharacterized protein</fullName>
    </submittedName>
</protein>
<accession>A0AAV0E804</accession>
<dbReference type="InterPro" id="IPR010471">
    <property type="entry name" value="DUF1068"/>
</dbReference>
<proteinExistence type="predicted"/>
<dbReference type="PANTHER" id="PTHR32254">
    <property type="entry name" value="EXPRESSED PROTEIN"/>
    <property type="match status" value="1"/>
</dbReference>
<dbReference type="AlphaFoldDB" id="A0AAV0E804"/>
<dbReference type="PANTHER" id="PTHR32254:SF14">
    <property type="entry name" value="EXPRESSED PROTEIN"/>
    <property type="match status" value="1"/>
</dbReference>
<keyword evidence="1" id="KW-0812">Transmembrane</keyword>
<evidence type="ECO:0000313" key="3">
    <source>
        <dbReference type="Proteomes" id="UP001152523"/>
    </source>
</evidence>
<name>A0AAV0E804_9ASTE</name>
<evidence type="ECO:0000313" key="2">
    <source>
        <dbReference type="EMBL" id="CAH9115771.1"/>
    </source>
</evidence>
<dbReference type="EMBL" id="CAMAPF010000252">
    <property type="protein sequence ID" value="CAH9115771.1"/>
    <property type="molecule type" value="Genomic_DNA"/>
</dbReference>
<evidence type="ECO:0000256" key="1">
    <source>
        <dbReference type="SAM" id="Phobius"/>
    </source>
</evidence>
<keyword evidence="3" id="KW-1185">Reference proteome</keyword>
<sequence length="218" mass="24307">MENDLISAVRLQLFHFNEQIERERKNSFMMQRWGVKVALGLMAMCLAGYILGPPLYWHLIEGFAAAVTRSSSPYSSSCPPCNCDCDSHPLLSIPRGLSNASFTECAKHDPEVGEDTEKNLEELLSEELKLRGIEGVENQRRADTALLEAKKLTSQYMKEADKCNSGMETCEAAREKADAALVAQKRLSATWETRAHEMGWKDTFGKSHSQSQGGLDTM</sequence>
<feature type="transmembrane region" description="Helical" evidence="1">
    <location>
        <begin position="33"/>
        <end position="51"/>
    </location>
</feature>
<keyword evidence="1" id="KW-0472">Membrane</keyword>
<reference evidence="2" key="1">
    <citation type="submission" date="2022-07" db="EMBL/GenBank/DDBJ databases">
        <authorList>
            <person name="Macas J."/>
            <person name="Novak P."/>
            <person name="Neumann P."/>
        </authorList>
    </citation>
    <scope>NUCLEOTIDE SEQUENCE</scope>
</reference>
<dbReference type="Proteomes" id="UP001152523">
    <property type="component" value="Unassembled WGS sequence"/>
</dbReference>
<keyword evidence="1" id="KW-1133">Transmembrane helix</keyword>
<dbReference type="Pfam" id="PF06364">
    <property type="entry name" value="DUF1068"/>
    <property type="match status" value="1"/>
</dbReference>